<reference evidence="2" key="1">
    <citation type="journal article" date="2010" name="Nat. Biotechnol.">
        <title>Draft genome sequence of the oilseed species Ricinus communis.</title>
        <authorList>
            <person name="Chan A.P."/>
            <person name="Crabtree J."/>
            <person name="Zhao Q."/>
            <person name="Lorenzi H."/>
            <person name="Orvis J."/>
            <person name="Puiu D."/>
            <person name="Melake-Berhan A."/>
            <person name="Jones K.M."/>
            <person name="Redman J."/>
            <person name="Chen G."/>
            <person name="Cahoon E.B."/>
            <person name="Gedil M."/>
            <person name="Stanke M."/>
            <person name="Haas B.J."/>
            <person name="Wortman J.R."/>
            <person name="Fraser-Liggett C.M."/>
            <person name="Ravel J."/>
            <person name="Rabinowicz P.D."/>
        </authorList>
    </citation>
    <scope>NUCLEOTIDE SEQUENCE [LARGE SCALE GENOMIC DNA]</scope>
    <source>
        <strain evidence="2">cv. Hale</strain>
    </source>
</reference>
<keyword evidence="2" id="KW-1185">Reference proteome</keyword>
<name>B9S860_RICCO</name>
<gene>
    <name evidence="1" type="ORF">RCOM_0694230</name>
</gene>
<dbReference type="InParanoid" id="B9S860"/>
<evidence type="ECO:0000313" key="2">
    <source>
        <dbReference type="Proteomes" id="UP000008311"/>
    </source>
</evidence>
<dbReference type="EMBL" id="EQ973889">
    <property type="protein sequence ID" value="EEF40220.1"/>
    <property type="molecule type" value="Genomic_DNA"/>
</dbReference>
<dbReference type="Proteomes" id="UP000008311">
    <property type="component" value="Unassembled WGS sequence"/>
</dbReference>
<dbReference type="AlphaFoldDB" id="B9S860"/>
<accession>B9S860</accession>
<sequence length="78" mass="8943">MVVLENDACIFEIALMAVNGGEGQIDVYVKHISYGEVKDVVNPYYQKKTSVIIEEIEKVKEKMKMHGLLPFRKKSQLK</sequence>
<evidence type="ECO:0000313" key="1">
    <source>
        <dbReference type="EMBL" id="EEF40220.1"/>
    </source>
</evidence>
<organism evidence="1 2">
    <name type="scientific">Ricinus communis</name>
    <name type="common">Castor bean</name>
    <dbReference type="NCBI Taxonomy" id="3988"/>
    <lineage>
        <taxon>Eukaryota</taxon>
        <taxon>Viridiplantae</taxon>
        <taxon>Streptophyta</taxon>
        <taxon>Embryophyta</taxon>
        <taxon>Tracheophyta</taxon>
        <taxon>Spermatophyta</taxon>
        <taxon>Magnoliopsida</taxon>
        <taxon>eudicotyledons</taxon>
        <taxon>Gunneridae</taxon>
        <taxon>Pentapetalae</taxon>
        <taxon>rosids</taxon>
        <taxon>fabids</taxon>
        <taxon>Malpighiales</taxon>
        <taxon>Euphorbiaceae</taxon>
        <taxon>Acalyphoideae</taxon>
        <taxon>Acalypheae</taxon>
        <taxon>Ricinus</taxon>
    </lineage>
</organism>
<protein>
    <submittedName>
        <fullName evidence="1">Uncharacterized protein</fullName>
    </submittedName>
</protein>
<proteinExistence type="predicted"/>